<dbReference type="AlphaFoldDB" id="A0A0M3HRJ3"/>
<keyword evidence="1" id="KW-1185">Reference proteome</keyword>
<evidence type="ECO:0000313" key="2">
    <source>
        <dbReference type="WBParaSite" id="ALUE_0000493401-mRNA-1"/>
    </source>
</evidence>
<organism evidence="1 2">
    <name type="scientific">Ascaris lumbricoides</name>
    <name type="common">Giant roundworm</name>
    <dbReference type="NCBI Taxonomy" id="6252"/>
    <lineage>
        <taxon>Eukaryota</taxon>
        <taxon>Metazoa</taxon>
        <taxon>Ecdysozoa</taxon>
        <taxon>Nematoda</taxon>
        <taxon>Chromadorea</taxon>
        <taxon>Rhabditida</taxon>
        <taxon>Spirurina</taxon>
        <taxon>Ascaridomorpha</taxon>
        <taxon>Ascaridoidea</taxon>
        <taxon>Ascarididae</taxon>
        <taxon>Ascaris</taxon>
    </lineage>
</organism>
<dbReference type="Proteomes" id="UP000036681">
    <property type="component" value="Unplaced"/>
</dbReference>
<protein>
    <submittedName>
        <fullName evidence="2">Uncharacterized protein</fullName>
    </submittedName>
</protein>
<name>A0A0M3HRJ3_ASCLU</name>
<accession>A0A0M3HRJ3</accession>
<proteinExistence type="predicted"/>
<reference evidence="2" key="1">
    <citation type="submission" date="2017-02" db="UniProtKB">
        <authorList>
            <consortium name="WormBaseParasite"/>
        </authorList>
    </citation>
    <scope>IDENTIFICATION</scope>
</reference>
<sequence length="47" mass="5573">MKRKYFTSKTFVYLIIAFLRVVSIKDLLFRTVAFKRRSTALGLTCRI</sequence>
<evidence type="ECO:0000313" key="1">
    <source>
        <dbReference type="Proteomes" id="UP000036681"/>
    </source>
</evidence>
<dbReference type="WBParaSite" id="ALUE_0000493401-mRNA-1">
    <property type="protein sequence ID" value="ALUE_0000493401-mRNA-1"/>
    <property type="gene ID" value="ALUE_0000493401"/>
</dbReference>